<keyword evidence="3" id="KW-1185">Reference proteome</keyword>
<name>A0A9W7WNB2_TRIRA</name>
<dbReference type="PANTHER" id="PTHR10185:SF9">
    <property type="entry name" value="INACTIVE PHOSPHOLIPASE D5"/>
    <property type="match status" value="1"/>
</dbReference>
<dbReference type="InterPro" id="IPR032803">
    <property type="entry name" value="PLDc_3"/>
</dbReference>
<dbReference type="PANTHER" id="PTHR10185">
    <property type="entry name" value="PHOSPHOLIPASE D - RELATED"/>
    <property type="match status" value="1"/>
</dbReference>
<proteinExistence type="predicted"/>
<gene>
    <name evidence="2" type="ORF">IRJ41_004465</name>
</gene>
<dbReference type="InterPro" id="IPR050874">
    <property type="entry name" value="Diverse_PLD-related"/>
</dbReference>
<evidence type="ECO:0000259" key="1">
    <source>
        <dbReference type="Pfam" id="PF13918"/>
    </source>
</evidence>
<dbReference type="SUPFAM" id="SSF56024">
    <property type="entry name" value="Phospholipase D/nuclease"/>
    <property type="match status" value="1"/>
</dbReference>
<dbReference type="Pfam" id="PF13918">
    <property type="entry name" value="PLDc_3"/>
    <property type="match status" value="1"/>
</dbReference>
<protein>
    <submittedName>
        <fullName evidence="2">Inactive phospholipase D5-like</fullName>
    </submittedName>
</protein>
<dbReference type="EMBL" id="JAFHDT010000009">
    <property type="protein sequence ID" value="KAI7805310.1"/>
    <property type="molecule type" value="Genomic_DNA"/>
</dbReference>
<dbReference type="Gene3D" id="3.30.870.10">
    <property type="entry name" value="Endonuclease Chain A"/>
    <property type="match status" value="1"/>
</dbReference>
<feature type="domain" description="PLD-like" evidence="1">
    <location>
        <begin position="200"/>
        <end position="305"/>
    </location>
</feature>
<evidence type="ECO:0000313" key="2">
    <source>
        <dbReference type="EMBL" id="KAI7805310.1"/>
    </source>
</evidence>
<dbReference type="Proteomes" id="UP001059041">
    <property type="component" value="Linkage Group LG9"/>
</dbReference>
<organism evidence="2 3">
    <name type="scientific">Triplophysa rosa</name>
    <name type="common">Cave loach</name>
    <dbReference type="NCBI Taxonomy" id="992332"/>
    <lineage>
        <taxon>Eukaryota</taxon>
        <taxon>Metazoa</taxon>
        <taxon>Chordata</taxon>
        <taxon>Craniata</taxon>
        <taxon>Vertebrata</taxon>
        <taxon>Euteleostomi</taxon>
        <taxon>Actinopterygii</taxon>
        <taxon>Neopterygii</taxon>
        <taxon>Teleostei</taxon>
        <taxon>Ostariophysi</taxon>
        <taxon>Cypriniformes</taxon>
        <taxon>Nemacheilidae</taxon>
        <taxon>Triplophysa</taxon>
    </lineage>
</organism>
<reference evidence="2" key="1">
    <citation type="submission" date="2021-02" db="EMBL/GenBank/DDBJ databases">
        <title>Comparative genomics reveals that relaxation of natural selection precedes convergent phenotypic evolution of cavefish.</title>
        <authorList>
            <person name="Peng Z."/>
        </authorList>
    </citation>
    <scope>NUCLEOTIDE SEQUENCE</scope>
    <source>
        <tissue evidence="2">Muscle</tissue>
    </source>
</reference>
<dbReference type="AlphaFoldDB" id="A0A9W7WNB2"/>
<accession>A0A9W7WNB2</accession>
<evidence type="ECO:0000313" key="3">
    <source>
        <dbReference type="Proteomes" id="UP001059041"/>
    </source>
</evidence>
<comment type="caution">
    <text evidence="2">The sequence shown here is derived from an EMBL/GenBank/DDBJ whole genome shotgun (WGS) entry which is preliminary data.</text>
</comment>
<sequence>MEHEPHLELLLYDCEPTAPPVPRGVFYLWANRSGQRVGTCEFHELASESAAASPEVILQLAAASTEPVFESYGAPPEPAFVSAAAPPEWATSPEQAFLPDAASPGQVGLSRSSGQLQPPQSWNPCQSLFLQSQCPSRLKYPQASIHAAAASPELISQSAATSSKPAFKSAAVSPKPASKSVAALSESVLQLAAASPEAGGSPDVFCPKERMKDIEAIFRVIQEAKTFIYISVPNYLPILKRTQPKYWSQIDNMLREALILKKNMKVCMLVSCWEQTDHLTFNFLWSLKSLCMDSINCSLEAKFFIQREQRGGRLYGINRNRYMVTDNSVYLGNFDWVANEFVFNAGVGIVINQQNKMNSTVVEIMKAVFERDWNSQYSKTLQANKIPACSKHTIKEHTDNMSTPALLQNSKA</sequence>